<dbReference type="PROSITE" id="PS51390">
    <property type="entry name" value="WAP"/>
    <property type="match status" value="2"/>
</dbReference>
<keyword evidence="2" id="KW-1015">Disulfide bond</keyword>
<evidence type="ECO:0000313" key="7">
    <source>
        <dbReference type="WBParaSite" id="TCNE_0001798901-mRNA-1"/>
    </source>
</evidence>
<reference evidence="7" key="1">
    <citation type="submission" date="2016-06" db="UniProtKB">
        <authorList>
            <consortium name="WormBaseParasite"/>
        </authorList>
    </citation>
    <scope>IDENTIFICATION</scope>
</reference>
<dbReference type="PROSITE" id="PS51252">
    <property type="entry name" value="ANTISTASIN"/>
    <property type="match status" value="1"/>
</dbReference>
<dbReference type="EMBL" id="UYWY01025000">
    <property type="protein sequence ID" value="VDM49306.1"/>
    <property type="molecule type" value="Genomic_DNA"/>
</dbReference>
<proteinExistence type="predicted"/>
<dbReference type="Pfam" id="PF02822">
    <property type="entry name" value="Antistasin"/>
    <property type="match status" value="1"/>
</dbReference>
<evidence type="ECO:0000256" key="1">
    <source>
        <dbReference type="ARBA" id="ARBA00022729"/>
    </source>
</evidence>
<evidence type="ECO:0000256" key="2">
    <source>
        <dbReference type="ARBA" id="ARBA00023157"/>
    </source>
</evidence>
<feature type="domain" description="WAP" evidence="4">
    <location>
        <begin position="13"/>
        <end position="58"/>
    </location>
</feature>
<evidence type="ECO:0000259" key="3">
    <source>
        <dbReference type="PROSITE" id="PS51252"/>
    </source>
</evidence>
<protein>
    <submittedName>
        <fullName evidence="7">WAP domain-containing protein</fullName>
    </submittedName>
</protein>
<accession>A0A183VB65</accession>
<reference evidence="5 6" key="2">
    <citation type="submission" date="2018-11" db="EMBL/GenBank/DDBJ databases">
        <authorList>
            <consortium name="Pathogen Informatics"/>
        </authorList>
    </citation>
    <scope>NUCLEOTIDE SEQUENCE [LARGE SCALE GENOMIC DNA]</scope>
</reference>
<dbReference type="GO" id="GO:0045087">
    <property type="term" value="P:innate immune response"/>
    <property type="evidence" value="ECO:0007669"/>
    <property type="project" value="TreeGrafter"/>
</dbReference>
<dbReference type="SUPFAM" id="SSF57610">
    <property type="entry name" value="Thyroglobulin type-1 domain"/>
    <property type="match status" value="1"/>
</dbReference>
<dbReference type="GO" id="GO:0004867">
    <property type="term" value="F:serine-type endopeptidase inhibitor activity"/>
    <property type="evidence" value="ECO:0007669"/>
    <property type="project" value="InterPro"/>
</dbReference>
<dbReference type="Proteomes" id="UP000050794">
    <property type="component" value="Unassembled WGS sequence"/>
</dbReference>
<feature type="domain" description="WAP" evidence="4">
    <location>
        <begin position="66"/>
        <end position="116"/>
    </location>
</feature>
<dbReference type="InterPro" id="IPR050514">
    <property type="entry name" value="WAP_four-disulfide_core"/>
</dbReference>
<keyword evidence="1" id="KW-0732">Signal</keyword>
<dbReference type="GO" id="GO:0019731">
    <property type="term" value="P:antibacterial humoral response"/>
    <property type="evidence" value="ECO:0007669"/>
    <property type="project" value="TreeGrafter"/>
</dbReference>
<sequence length="529" mass="58403">MTIAGSTKFTAEPRSHSGSCPRIVESASCSLECRVDNDCSSNEKCCYNGCGLSCLPAESEESIRRNDEKIGKCAKIVSENSTCAGSRKDVCERDTDCDGVQKCCEQKCGKTCVYAQVTTGQLSQAIAVIRLTVTFVGTREVYRAPNCERPRSCPLISCTQHCPLGFDKDEDGCERCRCRDPCRDVRCPQWHVCRLTQQQCLNGDCDPIPKCVLNACPKGDPLISQDTQLLRVCDISADQRCPVGYFCHRIGIDSATTVILLCYDIRLVLSEYGFKNRHYPHHSVQQFCQRLNQNRLAVLLNAVKAAIARMVLVASMVVEQLVLRLQRQCWCVDVHSGEELLGTRISSLAVQPNCNGDMKSDLTAPKVCATTCGDVKCDFGVRLDRSGCPLNDLCECKSPCEDVKCSNSNDICVLKQMQCLSKPCPPIPICKPNPCAGESRALNDAKGNVQMCSHDRSCNEGHCTFLKDENNLGVCCKSETFMTHFAKTKKLGECPTDLRRHNESTSAGYRLFAIQIFQGCKCYMVVGLV</sequence>
<dbReference type="InterPro" id="IPR036857">
    <property type="entry name" value="Thyroglobulin_1_sf"/>
</dbReference>
<dbReference type="SMART" id="SM00217">
    <property type="entry name" value="WAP"/>
    <property type="match status" value="2"/>
</dbReference>
<dbReference type="Pfam" id="PF00095">
    <property type="entry name" value="WAP"/>
    <property type="match status" value="2"/>
</dbReference>
<dbReference type="PANTHER" id="PTHR19441">
    <property type="entry name" value="WHEY ACDIC PROTEIN WAP"/>
    <property type="match status" value="1"/>
</dbReference>
<dbReference type="Pfam" id="PF14625">
    <property type="entry name" value="Lustrin_cystein"/>
    <property type="match status" value="1"/>
</dbReference>
<dbReference type="InterPro" id="IPR028150">
    <property type="entry name" value="Lustrin_cystein"/>
</dbReference>
<dbReference type="Gene3D" id="2.10.22.10">
    <property type="entry name" value="Antistasin, domain 1"/>
    <property type="match status" value="1"/>
</dbReference>
<evidence type="ECO:0000259" key="4">
    <source>
        <dbReference type="PROSITE" id="PS51390"/>
    </source>
</evidence>
<feature type="domain" description="Antistasin-like" evidence="3">
    <location>
        <begin position="153"/>
        <end position="178"/>
    </location>
</feature>
<dbReference type="InterPro" id="IPR011061">
    <property type="entry name" value="Hirudin/antistatin"/>
</dbReference>
<dbReference type="SUPFAM" id="SSF57262">
    <property type="entry name" value="Leech antihemostatic proteins"/>
    <property type="match status" value="1"/>
</dbReference>
<dbReference type="Gene3D" id="4.10.75.10">
    <property type="entry name" value="Elafin-like"/>
    <property type="match status" value="2"/>
</dbReference>
<dbReference type="InterPro" id="IPR008197">
    <property type="entry name" value="WAP_dom"/>
</dbReference>
<dbReference type="InterPro" id="IPR004094">
    <property type="entry name" value="Antistasin-like"/>
</dbReference>
<dbReference type="PANTHER" id="PTHR19441:SF30">
    <property type="entry name" value="ELAFIN"/>
    <property type="match status" value="1"/>
</dbReference>
<evidence type="ECO:0000313" key="5">
    <source>
        <dbReference type="EMBL" id="VDM49306.1"/>
    </source>
</evidence>
<evidence type="ECO:0000313" key="6">
    <source>
        <dbReference type="Proteomes" id="UP000050794"/>
    </source>
</evidence>
<dbReference type="InterPro" id="IPR036645">
    <property type="entry name" value="Elafin-like_sf"/>
</dbReference>
<gene>
    <name evidence="5" type="ORF">TCNE_LOCUS17985</name>
</gene>
<dbReference type="WBParaSite" id="TCNE_0001798901-mRNA-1">
    <property type="protein sequence ID" value="TCNE_0001798901-mRNA-1"/>
    <property type="gene ID" value="TCNE_0001798901"/>
</dbReference>
<dbReference type="GO" id="GO:0005615">
    <property type="term" value="C:extracellular space"/>
    <property type="evidence" value="ECO:0007669"/>
    <property type="project" value="TreeGrafter"/>
</dbReference>
<name>A0A183VB65_TOXCA</name>
<dbReference type="AlphaFoldDB" id="A0A183VB65"/>
<keyword evidence="6" id="KW-1185">Reference proteome</keyword>
<organism evidence="6 7">
    <name type="scientific">Toxocara canis</name>
    <name type="common">Canine roundworm</name>
    <dbReference type="NCBI Taxonomy" id="6265"/>
    <lineage>
        <taxon>Eukaryota</taxon>
        <taxon>Metazoa</taxon>
        <taxon>Ecdysozoa</taxon>
        <taxon>Nematoda</taxon>
        <taxon>Chromadorea</taxon>
        <taxon>Rhabditida</taxon>
        <taxon>Spirurina</taxon>
        <taxon>Ascaridomorpha</taxon>
        <taxon>Ascaridoidea</taxon>
        <taxon>Toxocaridae</taxon>
        <taxon>Toxocara</taxon>
    </lineage>
</organism>
<dbReference type="SUPFAM" id="SSF57256">
    <property type="entry name" value="Elafin-like"/>
    <property type="match status" value="2"/>
</dbReference>